<feature type="domain" description="Reverse transcriptase zinc-binding" evidence="1">
    <location>
        <begin position="192"/>
        <end position="266"/>
    </location>
</feature>
<dbReference type="AlphaFoldDB" id="A0A9D3ZQN4"/>
<reference evidence="2 3" key="1">
    <citation type="journal article" date="2021" name="Plant Biotechnol. J.">
        <title>Multi-omics assisted identification of the key and species-specific regulatory components of drought-tolerant mechanisms in Gossypium stocksii.</title>
        <authorList>
            <person name="Yu D."/>
            <person name="Ke L."/>
            <person name="Zhang D."/>
            <person name="Wu Y."/>
            <person name="Sun Y."/>
            <person name="Mei J."/>
            <person name="Sun J."/>
            <person name="Sun Y."/>
        </authorList>
    </citation>
    <scope>NUCLEOTIDE SEQUENCE [LARGE SCALE GENOMIC DNA]</scope>
    <source>
        <strain evidence="3">cv. E1</strain>
        <tissue evidence="2">Leaf</tissue>
    </source>
</reference>
<dbReference type="InterPro" id="IPR026960">
    <property type="entry name" value="RVT-Znf"/>
</dbReference>
<keyword evidence="3" id="KW-1185">Reference proteome</keyword>
<evidence type="ECO:0000313" key="2">
    <source>
        <dbReference type="EMBL" id="KAH1056918.1"/>
    </source>
</evidence>
<dbReference type="OrthoDB" id="1734132at2759"/>
<comment type="caution">
    <text evidence="2">The sequence shown here is derived from an EMBL/GenBank/DDBJ whole genome shotgun (WGS) entry which is preliminary data.</text>
</comment>
<evidence type="ECO:0000259" key="1">
    <source>
        <dbReference type="Pfam" id="PF13966"/>
    </source>
</evidence>
<gene>
    <name evidence="2" type="ORF">J1N35_034983</name>
</gene>
<evidence type="ECO:0000313" key="3">
    <source>
        <dbReference type="Proteomes" id="UP000828251"/>
    </source>
</evidence>
<organism evidence="2 3">
    <name type="scientific">Gossypium stocksii</name>
    <dbReference type="NCBI Taxonomy" id="47602"/>
    <lineage>
        <taxon>Eukaryota</taxon>
        <taxon>Viridiplantae</taxon>
        <taxon>Streptophyta</taxon>
        <taxon>Embryophyta</taxon>
        <taxon>Tracheophyta</taxon>
        <taxon>Spermatophyta</taxon>
        <taxon>Magnoliopsida</taxon>
        <taxon>eudicotyledons</taxon>
        <taxon>Gunneridae</taxon>
        <taxon>Pentapetalae</taxon>
        <taxon>rosids</taxon>
        <taxon>malvids</taxon>
        <taxon>Malvales</taxon>
        <taxon>Malvaceae</taxon>
        <taxon>Malvoideae</taxon>
        <taxon>Gossypium</taxon>
    </lineage>
</organism>
<sequence>MGRMWWTSNKKTRSWAMMAWKRLCNPKWMGGMGFRDMQVFNLALLGRQVWRLVNFKYTLCFKVFSVKYFSEGDVFRSKRCVNPSFTWMSITKVVVELKYGYMWQVGDGSTINICWDQWGIEGLNGNYLDQSLLTNNESKVNDLWDWHNKRWKRERVMELYGKSIGEQICNITIPHNDIKDSLTWIQNPHGFYTSKSAYSWLSLKRIDFGPYRIFRRIIWNLKMLPKIKVFSWRIVHDILPTYDNIARIRQNFSTTSPRCKNNAETFASRFERRPRGP</sequence>
<dbReference type="Pfam" id="PF13966">
    <property type="entry name" value="zf-RVT"/>
    <property type="match status" value="1"/>
</dbReference>
<dbReference type="EMBL" id="JAIQCV010000010">
    <property type="protein sequence ID" value="KAH1056918.1"/>
    <property type="molecule type" value="Genomic_DNA"/>
</dbReference>
<dbReference type="Proteomes" id="UP000828251">
    <property type="component" value="Unassembled WGS sequence"/>
</dbReference>
<proteinExistence type="predicted"/>
<accession>A0A9D3ZQN4</accession>
<name>A0A9D3ZQN4_9ROSI</name>
<protein>
    <recommendedName>
        <fullName evidence="1">Reverse transcriptase zinc-binding domain-containing protein</fullName>
    </recommendedName>
</protein>